<dbReference type="EC" id="1.14.14.1" evidence="16"/>
<dbReference type="Pfam" id="PF00175">
    <property type="entry name" value="NAD_binding_1"/>
    <property type="match status" value="1"/>
</dbReference>
<evidence type="ECO:0000256" key="8">
    <source>
        <dbReference type="ARBA" id="ARBA00022827"/>
    </source>
</evidence>
<evidence type="ECO:0000256" key="10">
    <source>
        <dbReference type="ARBA" id="ARBA00022982"/>
    </source>
</evidence>
<feature type="binding site" description="axial binding residue" evidence="17">
    <location>
        <position position="414"/>
    </location>
    <ligand>
        <name>heme</name>
        <dbReference type="ChEBI" id="CHEBI:30413"/>
    </ligand>
    <ligandPart>
        <name>Fe</name>
        <dbReference type="ChEBI" id="CHEBI:18248"/>
    </ligandPart>
</feature>
<dbReference type="CDD" id="cd11068">
    <property type="entry name" value="CYP120A1"/>
    <property type="match status" value="1"/>
</dbReference>
<proteinExistence type="inferred from homology"/>
<keyword evidence="7 16" id="KW-0479">Metal-binding</keyword>
<dbReference type="Pfam" id="PF00667">
    <property type="entry name" value="FAD_binding_1"/>
    <property type="match status" value="1"/>
</dbReference>
<dbReference type="InterPro" id="IPR008254">
    <property type="entry name" value="Flavodoxin/NO_synth"/>
</dbReference>
<dbReference type="Gene3D" id="3.40.50.360">
    <property type="match status" value="1"/>
</dbReference>
<keyword evidence="13 16" id="KW-0503">Monooxygenase</keyword>
<gene>
    <name evidence="21" type="ORF">B0H64DRAFT_452284</name>
</gene>
<dbReference type="SUPFAM" id="SSF52218">
    <property type="entry name" value="Flavoproteins"/>
    <property type="match status" value="1"/>
</dbReference>
<comment type="cofactor">
    <cofactor evidence="16">
        <name>FAD</name>
        <dbReference type="ChEBI" id="CHEBI:57692"/>
    </cofactor>
    <cofactor evidence="16">
        <name>FMN</name>
        <dbReference type="ChEBI" id="CHEBI:58210"/>
    </cofactor>
</comment>
<dbReference type="RefSeq" id="XP_062653890.1">
    <property type="nucleotide sequence ID" value="XM_062807195.1"/>
</dbReference>
<dbReference type="SUPFAM" id="SSF63380">
    <property type="entry name" value="Riboflavin synthase domain-like"/>
    <property type="match status" value="1"/>
</dbReference>
<dbReference type="InterPro" id="IPR036396">
    <property type="entry name" value="Cyt_P450_sf"/>
</dbReference>
<comment type="catalytic activity">
    <reaction evidence="15 16">
        <text>2 oxidized [cytochrome P450] + NADPH = 2 reduced [cytochrome P450] + NADP(+) + H(+)</text>
        <dbReference type="Rhea" id="RHEA:24040"/>
        <dbReference type="Rhea" id="RHEA-COMP:14627"/>
        <dbReference type="Rhea" id="RHEA-COMP:14628"/>
        <dbReference type="ChEBI" id="CHEBI:15378"/>
        <dbReference type="ChEBI" id="CHEBI:55376"/>
        <dbReference type="ChEBI" id="CHEBI:57783"/>
        <dbReference type="ChEBI" id="CHEBI:58349"/>
        <dbReference type="ChEBI" id="CHEBI:60344"/>
        <dbReference type="EC" id="1.6.2.4"/>
    </reaction>
</comment>
<dbReference type="GO" id="GO:0010181">
    <property type="term" value="F:FMN binding"/>
    <property type="evidence" value="ECO:0007669"/>
    <property type="project" value="UniProtKB-UniRule"/>
</dbReference>
<feature type="region of interest" description="Disordered" evidence="18">
    <location>
        <begin position="478"/>
        <end position="500"/>
    </location>
</feature>
<dbReference type="CDD" id="cd06206">
    <property type="entry name" value="bifunctional_CYPOR"/>
    <property type="match status" value="1"/>
</dbReference>
<evidence type="ECO:0000256" key="17">
    <source>
        <dbReference type="PIRSR" id="PIRSR000209-1"/>
    </source>
</evidence>
<dbReference type="PRINTS" id="PR00463">
    <property type="entry name" value="EP450I"/>
</dbReference>
<evidence type="ECO:0000259" key="20">
    <source>
        <dbReference type="PROSITE" id="PS51384"/>
    </source>
</evidence>
<dbReference type="GO" id="GO:0005506">
    <property type="term" value="F:iron ion binding"/>
    <property type="evidence" value="ECO:0007669"/>
    <property type="project" value="UniProtKB-UniRule"/>
</dbReference>
<evidence type="ECO:0000256" key="13">
    <source>
        <dbReference type="ARBA" id="ARBA00023033"/>
    </source>
</evidence>
<evidence type="ECO:0000256" key="9">
    <source>
        <dbReference type="ARBA" id="ARBA00022857"/>
    </source>
</evidence>
<comment type="similarity">
    <text evidence="2 16">In the N-terminal section; belongs to the cytochrome P450 family.</text>
</comment>
<evidence type="ECO:0000256" key="11">
    <source>
        <dbReference type="ARBA" id="ARBA00023002"/>
    </source>
</evidence>
<dbReference type="InterPro" id="IPR017938">
    <property type="entry name" value="Riboflavin_synthase-like_b-brl"/>
</dbReference>
<dbReference type="Gene3D" id="1.10.630.10">
    <property type="entry name" value="Cytochrome P450"/>
    <property type="match status" value="1"/>
</dbReference>
<evidence type="ECO:0000256" key="2">
    <source>
        <dbReference type="ARBA" id="ARBA00010018"/>
    </source>
</evidence>
<keyword evidence="22" id="KW-1185">Reference proteome</keyword>
<evidence type="ECO:0000256" key="7">
    <source>
        <dbReference type="ARBA" id="ARBA00022723"/>
    </source>
</evidence>
<dbReference type="PRINTS" id="PR00385">
    <property type="entry name" value="P450"/>
</dbReference>
<evidence type="ECO:0000259" key="19">
    <source>
        <dbReference type="PROSITE" id="PS50902"/>
    </source>
</evidence>
<name>A0AAE0H7I5_9PEZI</name>
<dbReference type="PROSITE" id="PS51384">
    <property type="entry name" value="FAD_FR"/>
    <property type="match status" value="1"/>
</dbReference>
<keyword evidence="8 16" id="KW-0274">FAD</keyword>
<evidence type="ECO:0000256" key="3">
    <source>
        <dbReference type="ARBA" id="ARBA00022448"/>
    </source>
</evidence>
<keyword evidence="5 16" id="KW-0285">Flavoprotein</keyword>
<dbReference type="PROSITE" id="PS00086">
    <property type="entry name" value="CYTOCHROME_P450"/>
    <property type="match status" value="1"/>
</dbReference>
<dbReference type="PIRSF" id="PIRSF000209">
    <property type="entry name" value="Bifunctional_P450_P450R"/>
    <property type="match status" value="1"/>
</dbReference>
<dbReference type="PANTHER" id="PTHR19384">
    <property type="entry name" value="NITRIC OXIDE SYNTHASE-RELATED"/>
    <property type="match status" value="1"/>
</dbReference>
<keyword evidence="6 16" id="KW-0288">FMN</keyword>
<dbReference type="FunFam" id="1.10.630.10:FF:000040">
    <property type="entry name" value="Bifunctional cytochrome P450/NADPH--P450 reductase"/>
    <property type="match status" value="1"/>
</dbReference>
<evidence type="ECO:0000256" key="12">
    <source>
        <dbReference type="ARBA" id="ARBA00023004"/>
    </source>
</evidence>
<feature type="compositionally biased region" description="Polar residues" evidence="18">
    <location>
        <begin position="484"/>
        <end position="495"/>
    </location>
</feature>
<evidence type="ECO:0000256" key="1">
    <source>
        <dbReference type="ARBA" id="ARBA00001971"/>
    </source>
</evidence>
<dbReference type="Pfam" id="PF00067">
    <property type="entry name" value="p450"/>
    <property type="match status" value="1"/>
</dbReference>
<dbReference type="Gene3D" id="1.20.990.10">
    <property type="entry name" value="NADPH-cytochrome p450 Reductase, Chain A, domain 3"/>
    <property type="match status" value="1"/>
</dbReference>
<dbReference type="GO" id="GO:0003958">
    <property type="term" value="F:NADPH-hemoprotein reductase activity"/>
    <property type="evidence" value="ECO:0007669"/>
    <property type="project" value="UniProtKB-UniRule"/>
</dbReference>
<feature type="domain" description="FAD-binding FR-type" evidence="20">
    <location>
        <begin position="689"/>
        <end position="919"/>
    </location>
</feature>
<protein>
    <recommendedName>
        <fullName evidence="16">Bifunctional cytochrome P450/NADPH--P450 reductase</fullName>
    </recommendedName>
    <domain>
        <recommendedName>
            <fullName evidence="16">Cytochrome P450</fullName>
            <ecNumber evidence="16">1.14.14.1</ecNumber>
        </recommendedName>
    </domain>
    <domain>
        <recommendedName>
            <fullName evidence="16">NADPH--cytochrome P450 reductase</fullName>
            <ecNumber evidence="16">1.6.2.4</ecNumber>
        </recommendedName>
    </domain>
</protein>
<evidence type="ECO:0000256" key="16">
    <source>
        <dbReference type="PIRNR" id="PIRNR000209"/>
    </source>
</evidence>
<dbReference type="InterPro" id="IPR002401">
    <property type="entry name" value="Cyt_P450_E_grp-I"/>
</dbReference>
<dbReference type="Gene3D" id="2.40.30.10">
    <property type="entry name" value="Translation factors"/>
    <property type="match status" value="1"/>
</dbReference>
<dbReference type="InterPro" id="IPR003097">
    <property type="entry name" value="CysJ-like_FAD-binding"/>
</dbReference>
<dbReference type="InterPro" id="IPR001128">
    <property type="entry name" value="Cyt_P450"/>
</dbReference>
<sequence>MPDTSNTATGTTPIPTPPGLPLVGNAFAFDSELPLRTFQDFAREYGEIYRLNLPAGPSVVVSSQALVHELCDDKRFKKPVSGPLEEIRNGVHDGLFTAREEETNWGVAHRILMPAFGPGSIQGMFTEMHEIAAQLALKWARHGPDAPIMVTDDFTRLTLDTLALCTMNFRFNSYYHDDLHPFISAMGDFLSESGARAMRPALTSVFYQQAGRKYWEDIETLRKTAQGVLDTRRKHNTGRKDLLSAMLDGVDPKTGQKLSDSSIIDNLITFLIAGHETTSGLLSFTFYLLIKHRDAYRKAQEEVDNVIGKGPIQAEHIKKLPYIAAVLRESLRLCPTIPIFARAAKEDTVIGGKYFVAKDQRFALLLAESHLDPAVYGETAKDFVPERMLDESFERLTKEYPDCWKPFGTGMRACIGRPFAWQEAVLVMAMLLQNFNFVLDDPSYELHYKQTLTTKPKDFYMRAVLRDGQTATELERRLAGDATPSKQPNGHSRTTAPKAALSGETKPMSIFYGSNTGTCESLAQRLATDAASHGYAATVVDPMDTATESLPTDRPVVIITASFEGQPPDNAAKFCTWLKSLKANELQNVSYAVFGCGHHDWTQTFHQVPKLVGQTMKARGASPVCDMGLTDAAQGDMFTDFEQWEDDVFWPAIEAKYGAADGAPEADETVNSDSLDVQFSSPRSSTLRQDVKEATVLAERVLTAAGSSPKKHMEVQLPDGVTYKVGDYLAVLPVNSKDSISRVMRQFKLSWDSHITIGSDRWTALPTGTPVPVYDVLGSYVELSQPATKRGILKLADAASDDNTKQQLQELAGASYAGEISLKRASILDLLDKFPSVSLPFGTFLSLLPPIRPRQYSISSSPLDNPSRATLTYSLLDSPSLVNPDKRYMGVATSYLSSLVAGDKLLLSVRPTHTAFRLPDAEHMDKTPIICVGAGSGLAPFRGFIQERAALLSKGSQLAPALLFLGCRGPQMDDLYREEFDKWQELGAVDVRRAFSRAEPDEGEAHGCKHVQDRLWHDREEAKDMWKSGARVYVCGSRVVGEGVKKAMGRIVLGDEATEDEITRWYEGVRNDRYATDVFD</sequence>
<evidence type="ECO:0000313" key="22">
    <source>
        <dbReference type="Proteomes" id="UP001278766"/>
    </source>
</evidence>
<accession>A0AAE0H7I5</accession>
<dbReference type="GO" id="GO:0005829">
    <property type="term" value="C:cytosol"/>
    <property type="evidence" value="ECO:0007669"/>
    <property type="project" value="TreeGrafter"/>
</dbReference>
<dbReference type="GO" id="GO:0020037">
    <property type="term" value="F:heme binding"/>
    <property type="evidence" value="ECO:0007669"/>
    <property type="project" value="UniProtKB-UniRule"/>
</dbReference>
<feature type="domain" description="Flavodoxin-like" evidence="19">
    <location>
        <begin position="508"/>
        <end position="649"/>
    </location>
</feature>
<dbReference type="SUPFAM" id="SSF52343">
    <property type="entry name" value="Ferredoxin reductase-like, C-terminal NADP-linked domain"/>
    <property type="match status" value="1"/>
</dbReference>
<keyword evidence="12 16" id="KW-0408">Iron</keyword>
<dbReference type="EC" id="1.6.2.4" evidence="16"/>
<keyword evidence="9 16" id="KW-0521">NADP</keyword>
<dbReference type="InterPro" id="IPR023206">
    <property type="entry name" value="Bifunctional_P450_P450_red"/>
</dbReference>
<dbReference type="Proteomes" id="UP001278766">
    <property type="component" value="Unassembled WGS sequence"/>
</dbReference>
<keyword evidence="4 16" id="KW-0349">Heme</keyword>
<dbReference type="InterPro" id="IPR017927">
    <property type="entry name" value="FAD-bd_FR_type"/>
</dbReference>
<dbReference type="PANTHER" id="PTHR19384:SF127">
    <property type="entry name" value="BIFUNCTIONAL CYTOCHROME P450_NADPH--P450 REDUCTASE"/>
    <property type="match status" value="1"/>
</dbReference>
<dbReference type="SUPFAM" id="SSF48264">
    <property type="entry name" value="Cytochrome P450"/>
    <property type="match status" value="1"/>
</dbReference>
<dbReference type="InterPro" id="IPR017972">
    <property type="entry name" value="Cyt_P450_CS"/>
</dbReference>
<dbReference type="InterPro" id="IPR029039">
    <property type="entry name" value="Flavoprotein-like_sf"/>
</dbReference>
<reference evidence="21" key="1">
    <citation type="journal article" date="2023" name="Mol. Phylogenet. Evol.">
        <title>Genome-scale phylogeny and comparative genomics of the fungal order Sordariales.</title>
        <authorList>
            <person name="Hensen N."/>
            <person name="Bonometti L."/>
            <person name="Westerberg I."/>
            <person name="Brannstrom I.O."/>
            <person name="Guillou S."/>
            <person name="Cros-Aarteil S."/>
            <person name="Calhoun S."/>
            <person name="Haridas S."/>
            <person name="Kuo A."/>
            <person name="Mondo S."/>
            <person name="Pangilinan J."/>
            <person name="Riley R."/>
            <person name="LaButti K."/>
            <person name="Andreopoulos B."/>
            <person name="Lipzen A."/>
            <person name="Chen C."/>
            <person name="Yan M."/>
            <person name="Daum C."/>
            <person name="Ng V."/>
            <person name="Clum A."/>
            <person name="Steindorff A."/>
            <person name="Ohm R.A."/>
            <person name="Martin F."/>
            <person name="Silar P."/>
            <person name="Natvig D.O."/>
            <person name="Lalanne C."/>
            <person name="Gautier V."/>
            <person name="Ament-Velasquez S.L."/>
            <person name="Kruys A."/>
            <person name="Hutchinson M.I."/>
            <person name="Powell A.J."/>
            <person name="Barry K."/>
            <person name="Miller A.N."/>
            <person name="Grigoriev I.V."/>
            <person name="Debuchy R."/>
            <person name="Gladieux P."/>
            <person name="Hiltunen Thoren M."/>
            <person name="Johannesson H."/>
        </authorList>
    </citation>
    <scope>NUCLEOTIDE SEQUENCE</scope>
    <source>
        <strain evidence="21">CBS 168.71</strain>
    </source>
</reference>
<evidence type="ECO:0000313" key="21">
    <source>
        <dbReference type="EMBL" id="KAK3290376.1"/>
    </source>
</evidence>
<dbReference type="AlphaFoldDB" id="A0AAE0H7I5"/>
<comment type="caution">
    <text evidence="21">The sequence shown here is derived from an EMBL/GenBank/DDBJ whole genome shotgun (WGS) entry which is preliminary data.</text>
</comment>
<dbReference type="GeneID" id="87844143"/>
<evidence type="ECO:0000256" key="4">
    <source>
        <dbReference type="ARBA" id="ARBA00022617"/>
    </source>
</evidence>
<dbReference type="InterPro" id="IPR023173">
    <property type="entry name" value="NADPH_Cyt_P450_Rdtase_alpha"/>
</dbReference>
<dbReference type="InterPro" id="IPR039261">
    <property type="entry name" value="FNR_nucleotide-bd"/>
</dbReference>
<keyword evidence="3 16" id="KW-0813">Transport</keyword>
<evidence type="ECO:0000256" key="18">
    <source>
        <dbReference type="SAM" id="MobiDB-lite"/>
    </source>
</evidence>
<dbReference type="FunFam" id="3.40.50.360:FF:000032">
    <property type="entry name" value="Bifunctional cytochrome P450/NADPH--P450 reductase"/>
    <property type="match status" value="1"/>
</dbReference>
<evidence type="ECO:0000256" key="6">
    <source>
        <dbReference type="ARBA" id="ARBA00022643"/>
    </source>
</evidence>
<organism evidence="21 22">
    <name type="scientific">Chaetomium fimeti</name>
    <dbReference type="NCBI Taxonomy" id="1854472"/>
    <lineage>
        <taxon>Eukaryota</taxon>
        <taxon>Fungi</taxon>
        <taxon>Dikarya</taxon>
        <taxon>Ascomycota</taxon>
        <taxon>Pezizomycotina</taxon>
        <taxon>Sordariomycetes</taxon>
        <taxon>Sordariomycetidae</taxon>
        <taxon>Sordariales</taxon>
        <taxon>Chaetomiaceae</taxon>
        <taxon>Chaetomium</taxon>
    </lineage>
</organism>
<dbReference type="Pfam" id="PF00258">
    <property type="entry name" value="Flavodoxin_1"/>
    <property type="match status" value="1"/>
</dbReference>
<dbReference type="InterPro" id="IPR001433">
    <property type="entry name" value="OxRdtase_FAD/NAD-bd"/>
</dbReference>
<reference evidence="21" key="2">
    <citation type="submission" date="2023-06" db="EMBL/GenBank/DDBJ databases">
        <authorList>
            <consortium name="Lawrence Berkeley National Laboratory"/>
            <person name="Haridas S."/>
            <person name="Hensen N."/>
            <person name="Bonometti L."/>
            <person name="Westerberg I."/>
            <person name="Brannstrom I.O."/>
            <person name="Guillou S."/>
            <person name="Cros-Aarteil S."/>
            <person name="Calhoun S."/>
            <person name="Kuo A."/>
            <person name="Mondo S."/>
            <person name="Pangilinan J."/>
            <person name="Riley R."/>
            <person name="Labutti K."/>
            <person name="Andreopoulos B."/>
            <person name="Lipzen A."/>
            <person name="Chen C."/>
            <person name="Yanf M."/>
            <person name="Daum C."/>
            <person name="Ng V."/>
            <person name="Clum A."/>
            <person name="Steindorff A."/>
            <person name="Ohm R."/>
            <person name="Martin F."/>
            <person name="Silar P."/>
            <person name="Natvig D."/>
            <person name="Lalanne C."/>
            <person name="Gautier V."/>
            <person name="Ament-Velasquez S.L."/>
            <person name="Kruys A."/>
            <person name="Hutchinson M.I."/>
            <person name="Powell A.J."/>
            <person name="Barry K."/>
            <person name="Miller A.N."/>
            <person name="Grigoriev I.V."/>
            <person name="Debuchy R."/>
            <person name="Gladieux P."/>
            <person name="Thoren M.H."/>
            <person name="Johannesson H."/>
        </authorList>
    </citation>
    <scope>NUCLEOTIDE SEQUENCE</scope>
    <source>
        <strain evidence="21">CBS 168.71</strain>
    </source>
</reference>
<dbReference type="PROSITE" id="PS50902">
    <property type="entry name" value="FLAVODOXIN_LIKE"/>
    <property type="match status" value="1"/>
</dbReference>
<dbReference type="GO" id="GO:0070330">
    <property type="term" value="F:aromatase activity"/>
    <property type="evidence" value="ECO:0007669"/>
    <property type="project" value="UniProtKB-UniRule"/>
</dbReference>
<dbReference type="EMBL" id="JAUEPN010000013">
    <property type="protein sequence ID" value="KAK3290376.1"/>
    <property type="molecule type" value="Genomic_DNA"/>
</dbReference>
<evidence type="ECO:0000256" key="5">
    <source>
        <dbReference type="ARBA" id="ARBA00022630"/>
    </source>
</evidence>
<keyword evidence="11 16" id="KW-0560">Oxidoreductase</keyword>
<dbReference type="GO" id="GO:0050660">
    <property type="term" value="F:flavin adenine dinucleotide binding"/>
    <property type="evidence" value="ECO:0007669"/>
    <property type="project" value="TreeGrafter"/>
</dbReference>
<comment type="catalytic activity">
    <reaction evidence="14 16">
        <text>an organic molecule + reduced [NADPH--hemoprotein reductase] + O2 = an alcohol + oxidized [NADPH--hemoprotein reductase] + H2O + H(+)</text>
        <dbReference type="Rhea" id="RHEA:17149"/>
        <dbReference type="Rhea" id="RHEA-COMP:11964"/>
        <dbReference type="Rhea" id="RHEA-COMP:11965"/>
        <dbReference type="ChEBI" id="CHEBI:15377"/>
        <dbReference type="ChEBI" id="CHEBI:15378"/>
        <dbReference type="ChEBI" id="CHEBI:15379"/>
        <dbReference type="ChEBI" id="CHEBI:30879"/>
        <dbReference type="ChEBI" id="CHEBI:57618"/>
        <dbReference type="ChEBI" id="CHEBI:58210"/>
        <dbReference type="ChEBI" id="CHEBI:142491"/>
        <dbReference type="EC" id="1.14.14.1"/>
    </reaction>
</comment>
<evidence type="ECO:0000256" key="15">
    <source>
        <dbReference type="ARBA" id="ARBA00049342"/>
    </source>
</evidence>
<evidence type="ECO:0000256" key="14">
    <source>
        <dbReference type="ARBA" id="ARBA00047827"/>
    </source>
</evidence>
<dbReference type="FunFam" id="2.40.30.10:FF:000198">
    <property type="entry name" value="Bifunctional cytochrome P450/NADPH--P450 reductase"/>
    <property type="match status" value="1"/>
</dbReference>
<keyword evidence="10 16" id="KW-0249">Electron transport</keyword>
<comment type="cofactor">
    <cofactor evidence="1 16 17">
        <name>heme</name>
        <dbReference type="ChEBI" id="CHEBI:30413"/>
    </cofactor>
</comment>
<dbReference type="Gene3D" id="3.40.50.80">
    <property type="entry name" value="Nucleotide-binding domain of ferredoxin-NADP reductase (FNR) module"/>
    <property type="match status" value="1"/>
</dbReference>